<name>A0A7X0SKS6_9BACL</name>
<evidence type="ECO:0000313" key="3">
    <source>
        <dbReference type="Proteomes" id="UP000564644"/>
    </source>
</evidence>
<gene>
    <name evidence="2" type="ORF">H7C18_06930</name>
</gene>
<organism evidence="2 3">
    <name type="scientific">Cohnella zeiphila</name>
    <dbReference type="NCBI Taxonomy" id="2761120"/>
    <lineage>
        <taxon>Bacteria</taxon>
        <taxon>Bacillati</taxon>
        <taxon>Bacillota</taxon>
        <taxon>Bacilli</taxon>
        <taxon>Bacillales</taxon>
        <taxon>Paenibacillaceae</taxon>
        <taxon>Cohnella</taxon>
    </lineage>
</organism>
<evidence type="ECO:0000313" key="2">
    <source>
        <dbReference type="EMBL" id="MBB6730634.1"/>
    </source>
</evidence>
<dbReference type="RefSeq" id="WP_185128300.1">
    <property type="nucleotide sequence ID" value="NZ_JACJVO010000008.1"/>
</dbReference>
<feature type="region of interest" description="Disordered" evidence="1">
    <location>
        <begin position="1"/>
        <end position="45"/>
    </location>
</feature>
<comment type="caution">
    <text evidence="2">The sequence shown here is derived from an EMBL/GenBank/DDBJ whole genome shotgun (WGS) entry which is preliminary data.</text>
</comment>
<dbReference type="NCBIfam" id="NF033524">
    <property type="entry name" value="lasso_PadeA_fam"/>
    <property type="match status" value="1"/>
</dbReference>
<reference evidence="2 3" key="1">
    <citation type="submission" date="2020-08" db="EMBL/GenBank/DDBJ databases">
        <title>Cohnella phylogeny.</title>
        <authorList>
            <person name="Dunlap C."/>
        </authorList>
    </citation>
    <scope>NUCLEOTIDE SEQUENCE [LARGE SCALE GENOMIC DNA]</scope>
    <source>
        <strain evidence="2 3">CBP 2801</strain>
    </source>
</reference>
<keyword evidence="3" id="KW-1185">Reference proteome</keyword>
<evidence type="ECO:0000256" key="1">
    <source>
        <dbReference type="SAM" id="MobiDB-lite"/>
    </source>
</evidence>
<dbReference type="Proteomes" id="UP000564644">
    <property type="component" value="Unassembled WGS sequence"/>
</dbReference>
<dbReference type="InterPro" id="IPR049825">
    <property type="entry name" value="Lasso_PadeA-like"/>
</dbReference>
<dbReference type="AlphaFoldDB" id="A0A7X0SKS6"/>
<proteinExistence type="predicted"/>
<protein>
    <submittedName>
        <fullName evidence="2">Paeninodin family lasso peptide</fullName>
    </submittedName>
</protein>
<sequence>MKKEWNQPTLEVLDVNQTFGGPNGLYPDRNGKGSNNGGPHAPQDS</sequence>
<dbReference type="EMBL" id="JACJVO010000008">
    <property type="protein sequence ID" value="MBB6730634.1"/>
    <property type="molecule type" value="Genomic_DNA"/>
</dbReference>
<accession>A0A7X0SKS6</accession>